<evidence type="ECO:0000256" key="15">
    <source>
        <dbReference type="ARBA" id="ARBA00076900"/>
    </source>
</evidence>
<dbReference type="GO" id="GO:0047352">
    <property type="term" value="F:adenylylsulfate-ammonia adenylyltransferase activity"/>
    <property type="evidence" value="ECO:0007669"/>
    <property type="project" value="UniProtKB-EC"/>
</dbReference>
<evidence type="ECO:0000256" key="3">
    <source>
        <dbReference type="ARBA" id="ARBA00022741"/>
    </source>
</evidence>
<dbReference type="InterPro" id="IPR036265">
    <property type="entry name" value="HIT-like_sf"/>
</dbReference>
<dbReference type="GO" id="GO:0015964">
    <property type="term" value="P:diadenosine triphosphate catabolic process"/>
    <property type="evidence" value="ECO:0007669"/>
    <property type="project" value="TreeGrafter"/>
</dbReference>
<evidence type="ECO:0000256" key="12">
    <source>
        <dbReference type="ARBA" id="ARBA00065296"/>
    </source>
</evidence>
<dbReference type="PROSITE" id="PS00892">
    <property type="entry name" value="HIT_1"/>
    <property type="match status" value="1"/>
</dbReference>
<comment type="subunit">
    <text evidence="12">Homodimer. Interacts with UBE2I. Interacts with MDM2. Interacts with CTNNB1. Identified in a complex with CTNNB1 and LEF1.</text>
</comment>
<comment type="catalytic activity">
    <reaction evidence="10">
        <text>adenosine 5'-phosphosulfate + H2O = sulfate + AMP + 2 H(+)</text>
        <dbReference type="Rhea" id="RHEA:17041"/>
        <dbReference type="ChEBI" id="CHEBI:15377"/>
        <dbReference type="ChEBI" id="CHEBI:15378"/>
        <dbReference type="ChEBI" id="CHEBI:16189"/>
        <dbReference type="ChEBI" id="CHEBI:58243"/>
        <dbReference type="ChEBI" id="CHEBI:456215"/>
        <dbReference type="EC" id="3.6.2.1"/>
    </reaction>
</comment>
<dbReference type="PANTHER" id="PTHR46981:SF1">
    <property type="entry name" value="BIS(5'-ADENOSYL)-TRIPHOSPHATASE"/>
    <property type="match status" value="1"/>
</dbReference>
<evidence type="ECO:0000256" key="8">
    <source>
        <dbReference type="ARBA" id="ARBA00031824"/>
    </source>
</evidence>
<dbReference type="InterPro" id="IPR019808">
    <property type="entry name" value="Histidine_triad_CS"/>
</dbReference>
<comment type="catalytic activity">
    <reaction evidence="11">
        <text>adenosine 5'-phosphosulfate + NH4(+) = adenosine 5'-phosphoramidate + sulfate + 2 H(+)</text>
        <dbReference type="Rhea" id="RHEA:19197"/>
        <dbReference type="ChEBI" id="CHEBI:15378"/>
        <dbReference type="ChEBI" id="CHEBI:16189"/>
        <dbReference type="ChEBI" id="CHEBI:28938"/>
        <dbReference type="ChEBI" id="CHEBI:57890"/>
        <dbReference type="ChEBI" id="CHEBI:58243"/>
        <dbReference type="EC" id="2.7.7.51"/>
    </reaction>
</comment>
<dbReference type="InterPro" id="IPR011146">
    <property type="entry name" value="HIT-like"/>
</dbReference>
<evidence type="ECO:0000256" key="7">
    <source>
        <dbReference type="ARBA" id="ARBA00031555"/>
    </source>
</evidence>
<dbReference type="PROSITE" id="PS51084">
    <property type="entry name" value="HIT_2"/>
    <property type="match status" value="1"/>
</dbReference>
<dbReference type="GO" id="GO:0072332">
    <property type="term" value="P:intrinsic apoptotic signaling pathway by p53 class mediator"/>
    <property type="evidence" value="ECO:0007669"/>
    <property type="project" value="TreeGrafter"/>
</dbReference>
<dbReference type="GO" id="GO:0032435">
    <property type="term" value="P:negative regulation of proteasomal ubiquitin-dependent protein catabolic process"/>
    <property type="evidence" value="ECO:0007669"/>
    <property type="project" value="TreeGrafter"/>
</dbReference>
<dbReference type="Pfam" id="PF01230">
    <property type="entry name" value="HIT"/>
    <property type="match status" value="1"/>
</dbReference>
<dbReference type="GO" id="GO:0006163">
    <property type="term" value="P:purine nucleotide metabolic process"/>
    <property type="evidence" value="ECO:0007669"/>
    <property type="project" value="TreeGrafter"/>
</dbReference>
<dbReference type="Proteomes" id="UP000386466">
    <property type="component" value="Unassembled WGS sequence"/>
</dbReference>
<evidence type="ECO:0000259" key="20">
    <source>
        <dbReference type="PROSITE" id="PS51084"/>
    </source>
</evidence>
<evidence type="ECO:0000256" key="16">
    <source>
        <dbReference type="ARBA" id="ARBA00079058"/>
    </source>
</evidence>
<feature type="domain" description="HIT" evidence="20">
    <location>
        <begin position="39"/>
        <end position="118"/>
    </location>
</feature>
<dbReference type="GO" id="GO:0005634">
    <property type="term" value="C:nucleus"/>
    <property type="evidence" value="ECO:0007669"/>
    <property type="project" value="TreeGrafter"/>
</dbReference>
<name>A0A485PN77_LYNPA</name>
<evidence type="ECO:0000256" key="1">
    <source>
        <dbReference type="ARBA" id="ARBA00012377"/>
    </source>
</evidence>
<protein>
    <recommendedName>
        <fullName evidence="2">Bis(5'-adenosyl)-triphosphatase</fullName>
        <ecNumber evidence="14">2.7.7.51</ecNumber>
        <ecNumber evidence="1">3.6.1.29</ecNumber>
        <ecNumber evidence="13">3.6.2.1</ecNumber>
    </recommendedName>
    <alternativeName>
        <fullName evidence="8">AP3A hydrolase</fullName>
    </alternativeName>
    <alternativeName>
        <fullName evidence="15">Adenosine 5'-monophosphoramidase FHIT</fullName>
    </alternativeName>
    <alternativeName>
        <fullName evidence="16">Adenylylsulfatase</fullName>
    </alternativeName>
    <alternativeName>
        <fullName evidence="18">Adenylylsulfate-ammonia adenylyltransferase</fullName>
    </alternativeName>
    <alternativeName>
        <fullName evidence="6">Diadenosine 5',5'''-P1,P3-triphosphate hydrolase</fullName>
    </alternativeName>
    <alternativeName>
        <fullName evidence="7">Dinucleosidetriphosphatase</fullName>
    </alternativeName>
    <alternativeName>
        <fullName evidence="17">Fragile histidine triad protein</fullName>
    </alternativeName>
</protein>
<dbReference type="FunFam" id="3.30.428.10:FF:000011">
    <property type="entry name" value="Fragile histidine triad"/>
    <property type="match status" value="1"/>
</dbReference>
<evidence type="ECO:0000256" key="18">
    <source>
        <dbReference type="ARBA" id="ARBA00081140"/>
    </source>
</evidence>
<evidence type="ECO:0000256" key="11">
    <source>
        <dbReference type="ARBA" id="ARBA00051546"/>
    </source>
</evidence>
<dbReference type="PANTHER" id="PTHR46981">
    <property type="entry name" value="BIS(5'-ADENOSYL)-TRIPHOSPHATASE"/>
    <property type="match status" value="1"/>
</dbReference>
<comment type="catalytic activity">
    <reaction evidence="9">
        <text>P(1),P(3)-bis(5'-adenosyl) triphosphate + H2O = AMP + ADP + 2 H(+)</text>
        <dbReference type="Rhea" id="RHEA:13893"/>
        <dbReference type="ChEBI" id="CHEBI:15377"/>
        <dbReference type="ChEBI" id="CHEBI:15378"/>
        <dbReference type="ChEBI" id="CHEBI:58529"/>
        <dbReference type="ChEBI" id="CHEBI:456215"/>
        <dbReference type="ChEBI" id="CHEBI:456216"/>
        <dbReference type="EC" id="3.6.1.29"/>
    </reaction>
</comment>
<evidence type="ECO:0000256" key="19">
    <source>
        <dbReference type="PROSITE-ProRule" id="PRU00464"/>
    </source>
</evidence>
<dbReference type="EMBL" id="CAAGRJ010037885">
    <property type="protein sequence ID" value="VFV45683.1"/>
    <property type="molecule type" value="Genomic_DNA"/>
</dbReference>
<reference evidence="21 22" key="1">
    <citation type="submission" date="2019-01" db="EMBL/GenBank/DDBJ databases">
        <authorList>
            <person name="Alioto T."/>
            <person name="Alioto T."/>
        </authorList>
    </citation>
    <scope>NUCLEOTIDE SEQUENCE [LARGE SCALE GENOMIC DNA]</scope>
</reference>
<dbReference type="AlphaFoldDB" id="A0A485PN77"/>
<keyword evidence="4" id="KW-0378">Hydrolase</keyword>
<evidence type="ECO:0000313" key="21">
    <source>
        <dbReference type="EMBL" id="VFV45683.1"/>
    </source>
</evidence>
<sequence>MTLWLSVHRIQQLTDSVILIQFHKCFDSLNIGSSQSLVPELTADVLVCPLRPVERFRDLRPDEVADLFQATQRVGMVVEKHFQGTSLTFSIQDGPEAGQTVKHVHVHVLPRKAGDFHRNDSVYDELQKHDKEEEDSPTLWRSEEEMASEAAALRVYFQ</sequence>
<organism evidence="21 22">
    <name type="scientific">Lynx pardinus</name>
    <name type="common">Iberian lynx</name>
    <name type="synonym">Felis pardina</name>
    <dbReference type="NCBI Taxonomy" id="191816"/>
    <lineage>
        <taxon>Eukaryota</taxon>
        <taxon>Metazoa</taxon>
        <taxon>Chordata</taxon>
        <taxon>Craniata</taxon>
        <taxon>Vertebrata</taxon>
        <taxon>Euteleostomi</taxon>
        <taxon>Mammalia</taxon>
        <taxon>Eutheria</taxon>
        <taxon>Laurasiatheria</taxon>
        <taxon>Carnivora</taxon>
        <taxon>Feliformia</taxon>
        <taxon>Felidae</taxon>
        <taxon>Felinae</taxon>
        <taxon>Lynx</taxon>
    </lineage>
</organism>
<dbReference type="Gene3D" id="3.30.428.10">
    <property type="entry name" value="HIT-like"/>
    <property type="match status" value="1"/>
</dbReference>
<evidence type="ECO:0000313" key="22">
    <source>
        <dbReference type="Proteomes" id="UP000386466"/>
    </source>
</evidence>
<keyword evidence="22" id="KW-1185">Reference proteome</keyword>
<evidence type="ECO:0000256" key="4">
    <source>
        <dbReference type="ARBA" id="ARBA00022801"/>
    </source>
</evidence>
<evidence type="ECO:0000256" key="14">
    <source>
        <dbReference type="ARBA" id="ARBA00066878"/>
    </source>
</evidence>
<dbReference type="GO" id="GO:0005737">
    <property type="term" value="C:cytoplasm"/>
    <property type="evidence" value="ECO:0007669"/>
    <property type="project" value="TreeGrafter"/>
</dbReference>
<evidence type="ECO:0000256" key="10">
    <source>
        <dbReference type="ARBA" id="ARBA00051421"/>
    </source>
</evidence>
<dbReference type="GO" id="GO:0047710">
    <property type="term" value="F:bis(5'-adenosyl)-triphosphatase activity"/>
    <property type="evidence" value="ECO:0007669"/>
    <property type="project" value="UniProtKB-EC"/>
</dbReference>
<accession>A0A485PN77</accession>
<evidence type="ECO:0000256" key="5">
    <source>
        <dbReference type="ARBA" id="ARBA00024472"/>
    </source>
</evidence>
<evidence type="ECO:0000256" key="17">
    <source>
        <dbReference type="ARBA" id="ARBA00079477"/>
    </source>
</evidence>
<dbReference type="EC" id="3.6.2.1" evidence="13"/>
<dbReference type="GO" id="GO:0000166">
    <property type="term" value="F:nucleotide binding"/>
    <property type="evidence" value="ECO:0007669"/>
    <property type="project" value="UniProtKB-KW"/>
</dbReference>
<evidence type="ECO:0000256" key="6">
    <source>
        <dbReference type="ARBA" id="ARBA00029905"/>
    </source>
</evidence>
<comment type="catalytic activity">
    <reaction evidence="5">
        <text>adenosine 5'-phosphoramidate + H2O = NH4(+) + AMP</text>
        <dbReference type="Rhea" id="RHEA:67916"/>
        <dbReference type="ChEBI" id="CHEBI:15377"/>
        <dbReference type="ChEBI" id="CHEBI:28938"/>
        <dbReference type="ChEBI" id="CHEBI:57890"/>
        <dbReference type="ChEBI" id="CHEBI:456215"/>
    </reaction>
</comment>
<proteinExistence type="predicted"/>
<dbReference type="InterPro" id="IPR052677">
    <property type="entry name" value="Dinucleoside_ppp_hydrolase"/>
</dbReference>
<dbReference type="GO" id="GO:0047627">
    <property type="term" value="F:adenylylsulfatase activity"/>
    <property type="evidence" value="ECO:0007669"/>
    <property type="project" value="UniProtKB-EC"/>
</dbReference>
<dbReference type="SUPFAM" id="SSF54197">
    <property type="entry name" value="HIT-like"/>
    <property type="match status" value="1"/>
</dbReference>
<evidence type="ECO:0000256" key="2">
    <source>
        <dbReference type="ARBA" id="ARBA00014605"/>
    </source>
</evidence>
<gene>
    <name evidence="21" type="ORF">LYPA_23C004175</name>
</gene>
<dbReference type="EC" id="3.6.1.29" evidence="1"/>
<dbReference type="GO" id="GO:0005886">
    <property type="term" value="C:plasma membrane"/>
    <property type="evidence" value="ECO:0007669"/>
    <property type="project" value="TreeGrafter"/>
</dbReference>
<evidence type="ECO:0000256" key="9">
    <source>
        <dbReference type="ARBA" id="ARBA00047780"/>
    </source>
</evidence>
<keyword evidence="3" id="KW-0547">Nucleotide-binding</keyword>
<evidence type="ECO:0000256" key="13">
    <source>
        <dbReference type="ARBA" id="ARBA00066544"/>
    </source>
</evidence>
<dbReference type="GO" id="GO:0031625">
    <property type="term" value="F:ubiquitin protein ligase binding"/>
    <property type="evidence" value="ECO:0007669"/>
    <property type="project" value="TreeGrafter"/>
</dbReference>
<feature type="short sequence motif" description="Histidine triad motif" evidence="19">
    <location>
        <begin position="103"/>
        <end position="107"/>
    </location>
</feature>
<dbReference type="EC" id="2.7.7.51" evidence="14"/>